<comment type="caution">
    <text evidence="8">The sequence shown here is derived from an EMBL/GenBank/DDBJ whole genome shotgun (WGS) entry which is preliminary data.</text>
</comment>
<accession>W4HKN4</accession>
<dbReference type="InterPro" id="IPR036034">
    <property type="entry name" value="PDZ_sf"/>
</dbReference>
<dbReference type="InterPro" id="IPR005151">
    <property type="entry name" value="Tail-specific_protease"/>
</dbReference>
<evidence type="ECO:0000256" key="3">
    <source>
        <dbReference type="ARBA" id="ARBA00022801"/>
    </source>
</evidence>
<dbReference type="PROSITE" id="PS50106">
    <property type="entry name" value="PDZ"/>
    <property type="match status" value="1"/>
</dbReference>
<dbReference type="Gene3D" id="2.30.42.10">
    <property type="match status" value="1"/>
</dbReference>
<dbReference type="Gene3D" id="3.30.750.44">
    <property type="match status" value="1"/>
</dbReference>
<keyword evidence="9" id="KW-1185">Reference proteome</keyword>
<dbReference type="GO" id="GO:0007165">
    <property type="term" value="P:signal transduction"/>
    <property type="evidence" value="ECO:0007669"/>
    <property type="project" value="TreeGrafter"/>
</dbReference>
<evidence type="ECO:0000256" key="4">
    <source>
        <dbReference type="ARBA" id="ARBA00022825"/>
    </source>
</evidence>
<dbReference type="InterPro" id="IPR029045">
    <property type="entry name" value="ClpP/crotonase-like_dom_sf"/>
</dbReference>
<dbReference type="PANTHER" id="PTHR32060">
    <property type="entry name" value="TAIL-SPECIFIC PROTEASE"/>
    <property type="match status" value="1"/>
</dbReference>
<evidence type="ECO:0000256" key="6">
    <source>
        <dbReference type="SAM" id="MobiDB-lite"/>
    </source>
</evidence>
<feature type="compositionally biased region" description="Acidic residues" evidence="6">
    <location>
        <begin position="367"/>
        <end position="376"/>
    </location>
</feature>
<dbReference type="SMART" id="SM00245">
    <property type="entry name" value="TSPc"/>
    <property type="match status" value="1"/>
</dbReference>
<dbReference type="Gene3D" id="3.90.226.10">
    <property type="entry name" value="2-enoyl-CoA Hydratase, Chain A, domain 1"/>
    <property type="match status" value="1"/>
</dbReference>
<dbReference type="SMART" id="SM00228">
    <property type="entry name" value="PDZ"/>
    <property type="match status" value="1"/>
</dbReference>
<feature type="domain" description="PDZ" evidence="7">
    <location>
        <begin position="83"/>
        <end position="151"/>
    </location>
</feature>
<keyword evidence="3 5" id="KW-0378">Hydrolase</keyword>
<dbReference type="InterPro" id="IPR004447">
    <property type="entry name" value="Peptidase_S41A"/>
</dbReference>
<dbReference type="GO" id="GO:0004175">
    <property type="term" value="F:endopeptidase activity"/>
    <property type="evidence" value="ECO:0007669"/>
    <property type="project" value="TreeGrafter"/>
</dbReference>
<evidence type="ECO:0000313" key="8">
    <source>
        <dbReference type="EMBL" id="ETW12963.1"/>
    </source>
</evidence>
<dbReference type="Pfam" id="PF17820">
    <property type="entry name" value="PDZ_6"/>
    <property type="match status" value="1"/>
</dbReference>
<organism evidence="8 9">
    <name type="scientific">Roseivivax marinus</name>
    <dbReference type="NCBI Taxonomy" id="1379903"/>
    <lineage>
        <taxon>Bacteria</taxon>
        <taxon>Pseudomonadati</taxon>
        <taxon>Pseudomonadota</taxon>
        <taxon>Alphaproteobacteria</taxon>
        <taxon>Rhodobacterales</taxon>
        <taxon>Roseobacteraceae</taxon>
        <taxon>Roseivivax</taxon>
    </lineage>
</organism>
<dbReference type="SUPFAM" id="SSF52096">
    <property type="entry name" value="ClpP/crotonase"/>
    <property type="match status" value="1"/>
</dbReference>
<dbReference type="PATRIC" id="fig|1317118.6.peg.2159"/>
<dbReference type="eggNOG" id="COG0793">
    <property type="taxonomic scope" value="Bacteria"/>
</dbReference>
<dbReference type="GO" id="GO:0030288">
    <property type="term" value="C:outer membrane-bounded periplasmic space"/>
    <property type="evidence" value="ECO:0007669"/>
    <property type="project" value="TreeGrafter"/>
</dbReference>
<dbReference type="InterPro" id="IPR055210">
    <property type="entry name" value="CtpA/B_N"/>
</dbReference>
<evidence type="ECO:0000256" key="5">
    <source>
        <dbReference type="RuleBase" id="RU004404"/>
    </source>
</evidence>
<dbReference type="GO" id="GO:0008236">
    <property type="term" value="F:serine-type peptidase activity"/>
    <property type="evidence" value="ECO:0007669"/>
    <property type="project" value="UniProtKB-KW"/>
</dbReference>
<gene>
    <name evidence="8" type="ORF">ATO8_10478</name>
</gene>
<dbReference type="EMBL" id="AQQW01000005">
    <property type="protein sequence ID" value="ETW12963.1"/>
    <property type="molecule type" value="Genomic_DNA"/>
</dbReference>
<evidence type="ECO:0000313" key="9">
    <source>
        <dbReference type="Proteomes" id="UP000019063"/>
    </source>
</evidence>
<proteinExistence type="inferred from homology"/>
<keyword evidence="4 5" id="KW-0720">Serine protease</keyword>
<feature type="region of interest" description="Disordered" evidence="6">
    <location>
        <begin position="364"/>
        <end position="398"/>
    </location>
</feature>
<feature type="region of interest" description="Disordered" evidence="6">
    <location>
        <begin position="439"/>
        <end position="474"/>
    </location>
</feature>
<dbReference type="GO" id="GO:0006508">
    <property type="term" value="P:proteolysis"/>
    <property type="evidence" value="ECO:0007669"/>
    <property type="project" value="UniProtKB-KW"/>
</dbReference>
<dbReference type="PANTHER" id="PTHR32060:SF30">
    <property type="entry name" value="CARBOXY-TERMINAL PROCESSING PROTEASE CTPA"/>
    <property type="match status" value="1"/>
</dbReference>
<reference evidence="8 9" key="1">
    <citation type="journal article" date="2014" name="Antonie Van Leeuwenhoek">
        <title>Roseivivax atlanticus sp. nov., isolated from surface seawater of the Atlantic Ocean.</title>
        <authorList>
            <person name="Li G."/>
            <person name="Lai Q."/>
            <person name="Liu X."/>
            <person name="Sun F."/>
            <person name="Shao Z."/>
        </authorList>
    </citation>
    <scope>NUCLEOTIDE SEQUENCE [LARGE SCALE GENOMIC DNA]</scope>
    <source>
        <strain evidence="8 9">22II-s10s</strain>
    </source>
</reference>
<dbReference type="InterPro" id="IPR001478">
    <property type="entry name" value="PDZ"/>
</dbReference>
<sequence>MAAFAGTFAGAVATTQFVGPLLAQESENQASVYEQLDLFGDIFERIRSQYVEEVDEKELVEAAINGMLTSLDPHSSYLSPDDAQDMRVQTRGEFGGLGIEVTQEDGFVKVVSPIDETPAAEAGIEAGDFITHVDGESVLGLNLDEAVDMMRGPVGSEIVITVVREGEDEPFDVSIVRDTITLTAVRARTEGDTVVLRITTFNDQTFPNLEENLQEQVEAAGGMENVNGFVVDLRNNPGGLLTQAIKVADAFLDAGEIVSTRSRDPQDGERFNAEEGDLAEGKPIVVLINGGSASASEIVAGALKDHRRAIVVGTKSFGKGSVQTVMPLRGEGAMRLTTARYYTPSGRSIQALGVSPDIIVAQPSTDPVDEEAEEEASGLPTRSEADLRGALDNDSLSEDEIRQIEEDRERAEQSAALRDEDYQLAYAIDILKGLAALGPAAQQAAMEARSGGSDTEATDTEAEDEDDAAEQGGN</sequence>
<evidence type="ECO:0000256" key="1">
    <source>
        <dbReference type="ARBA" id="ARBA00009179"/>
    </source>
</evidence>
<dbReference type="STRING" id="1379903.ATO8_10478"/>
<dbReference type="Pfam" id="PF03572">
    <property type="entry name" value="Peptidase_S41"/>
    <property type="match status" value="1"/>
</dbReference>
<dbReference type="SUPFAM" id="SSF50156">
    <property type="entry name" value="PDZ domain-like"/>
    <property type="match status" value="1"/>
</dbReference>
<dbReference type="NCBIfam" id="TIGR00225">
    <property type="entry name" value="prc"/>
    <property type="match status" value="1"/>
</dbReference>
<comment type="similarity">
    <text evidence="1 5">Belongs to the peptidase S41A family.</text>
</comment>
<dbReference type="Proteomes" id="UP000019063">
    <property type="component" value="Unassembled WGS sequence"/>
</dbReference>
<dbReference type="Pfam" id="PF22694">
    <property type="entry name" value="CtpB_N-like"/>
    <property type="match status" value="1"/>
</dbReference>
<feature type="compositionally biased region" description="Acidic residues" evidence="6">
    <location>
        <begin position="456"/>
        <end position="474"/>
    </location>
</feature>
<keyword evidence="2 5" id="KW-0645">Protease</keyword>
<evidence type="ECO:0000259" key="7">
    <source>
        <dbReference type="PROSITE" id="PS50106"/>
    </source>
</evidence>
<dbReference type="InterPro" id="IPR041489">
    <property type="entry name" value="PDZ_6"/>
</dbReference>
<evidence type="ECO:0000256" key="2">
    <source>
        <dbReference type="ARBA" id="ARBA00022670"/>
    </source>
</evidence>
<dbReference type="CDD" id="cd06782">
    <property type="entry name" value="cpPDZ_CPP-like"/>
    <property type="match status" value="1"/>
</dbReference>
<dbReference type="FunFam" id="2.30.42.10:FF:000063">
    <property type="entry name" value="Peptidase, S41 family"/>
    <property type="match status" value="1"/>
</dbReference>
<dbReference type="CDD" id="cd07560">
    <property type="entry name" value="Peptidase_S41_CPP"/>
    <property type="match status" value="1"/>
</dbReference>
<protein>
    <submittedName>
        <fullName evidence="8">Carboxyl-terminal protease</fullName>
    </submittedName>
</protein>
<dbReference type="AlphaFoldDB" id="W4HKN4"/>
<name>W4HKN4_9RHOB</name>